<gene>
    <name evidence="1" type="ORF">C8A05DRAFT_13112</name>
</gene>
<organism evidence="1 2">
    <name type="scientific">Staphylotrichum tortipilum</name>
    <dbReference type="NCBI Taxonomy" id="2831512"/>
    <lineage>
        <taxon>Eukaryota</taxon>
        <taxon>Fungi</taxon>
        <taxon>Dikarya</taxon>
        <taxon>Ascomycota</taxon>
        <taxon>Pezizomycotina</taxon>
        <taxon>Sordariomycetes</taxon>
        <taxon>Sordariomycetidae</taxon>
        <taxon>Sordariales</taxon>
        <taxon>Chaetomiaceae</taxon>
        <taxon>Staphylotrichum</taxon>
    </lineage>
</organism>
<dbReference type="AlphaFoldDB" id="A0AAN6RW04"/>
<evidence type="ECO:0000313" key="2">
    <source>
        <dbReference type="Proteomes" id="UP001303889"/>
    </source>
</evidence>
<comment type="caution">
    <text evidence="1">The sequence shown here is derived from an EMBL/GenBank/DDBJ whole genome shotgun (WGS) entry which is preliminary data.</text>
</comment>
<reference evidence="1" key="1">
    <citation type="journal article" date="2023" name="Mol. Phylogenet. Evol.">
        <title>Genome-scale phylogeny and comparative genomics of the fungal order Sordariales.</title>
        <authorList>
            <person name="Hensen N."/>
            <person name="Bonometti L."/>
            <person name="Westerberg I."/>
            <person name="Brannstrom I.O."/>
            <person name="Guillou S."/>
            <person name="Cros-Aarteil S."/>
            <person name="Calhoun S."/>
            <person name="Haridas S."/>
            <person name="Kuo A."/>
            <person name="Mondo S."/>
            <person name="Pangilinan J."/>
            <person name="Riley R."/>
            <person name="LaButti K."/>
            <person name="Andreopoulos B."/>
            <person name="Lipzen A."/>
            <person name="Chen C."/>
            <person name="Yan M."/>
            <person name="Daum C."/>
            <person name="Ng V."/>
            <person name="Clum A."/>
            <person name="Steindorff A."/>
            <person name="Ohm R.A."/>
            <person name="Martin F."/>
            <person name="Silar P."/>
            <person name="Natvig D.O."/>
            <person name="Lalanne C."/>
            <person name="Gautier V."/>
            <person name="Ament-Velasquez S.L."/>
            <person name="Kruys A."/>
            <person name="Hutchinson M.I."/>
            <person name="Powell A.J."/>
            <person name="Barry K."/>
            <person name="Miller A.N."/>
            <person name="Grigoriev I.V."/>
            <person name="Debuchy R."/>
            <person name="Gladieux P."/>
            <person name="Hiltunen Thoren M."/>
            <person name="Johannesson H."/>
        </authorList>
    </citation>
    <scope>NUCLEOTIDE SEQUENCE</scope>
    <source>
        <strain evidence="1">CBS 103.79</strain>
    </source>
</reference>
<dbReference type="Proteomes" id="UP001303889">
    <property type="component" value="Unassembled WGS sequence"/>
</dbReference>
<proteinExistence type="predicted"/>
<accession>A0AAN6RW04</accession>
<evidence type="ECO:0000313" key="1">
    <source>
        <dbReference type="EMBL" id="KAK3905060.1"/>
    </source>
</evidence>
<sequence>MTSTLESFFRALVRRRPRVIKHKPIRVQTHNEPSLAELSQELLDLIAEYLHGIDPRSVNSLALVCSALHQSARNIQYRDMSIDISSCTSNSNPAVDRMDSMVRNGLLPVIRTLRIRPSWDLKRSLRSLNSGSQSSSIPKRQDAEIAGWDQVCDLVPRMTGLRDLHWDSEVIPDRLLAHLGKTPRVRWHLSIVDLNGAILRFSEKGNFLRQLPARLAGTQGFSSLRLGVVYGSDLACQAMVSDYLRPLLFSSPRLRALSLNIGPPTSGCTAGDRAGRYSGFGLSPGDTLSPLEELEMIAYPWGVLPTSGVPPGGWPFDTGGYPDVFIPEMHNWARLLDWSRLRRLSLHFDCAELAAHLAPYLTALEHLEFGGDLHQSIRLAIPALLAGLRTRSLKSVILPSFPDPDTWAYRGVPLPKTPFIPFVIAHAATLHTLSLHREPISPANLALLTTALPNLSALTLCLARDLDAWPCDALALIAAFSALSDLTLWFTLGEGRLEKPFLNYSAAETIFGMLCESGAARLRRLRLNSGFPPKPRQGFYIPDEPEWPEGRMTTGFDVGGDAGEGVVVRCVKLGWEGNERLRRVARGEGGMTVKEGRELEFVVALRGPMGYDEWLDWRRPRGGV</sequence>
<dbReference type="EMBL" id="MU855373">
    <property type="protein sequence ID" value="KAK3905060.1"/>
    <property type="molecule type" value="Genomic_DNA"/>
</dbReference>
<evidence type="ECO:0008006" key="3">
    <source>
        <dbReference type="Google" id="ProtNLM"/>
    </source>
</evidence>
<keyword evidence="2" id="KW-1185">Reference proteome</keyword>
<name>A0AAN6RW04_9PEZI</name>
<reference evidence="1" key="2">
    <citation type="submission" date="2023-05" db="EMBL/GenBank/DDBJ databases">
        <authorList>
            <consortium name="Lawrence Berkeley National Laboratory"/>
            <person name="Steindorff A."/>
            <person name="Hensen N."/>
            <person name="Bonometti L."/>
            <person name="Westerberg I."/>
            <person name="Brannstrom I.O."/>
            <person name="Guillou S."/>
            <person name="Cros-Aarteil S."/>
            <person name="Calhoun S."/>
            <person name="Haridas S."/>
            <person name="Kuo A."/>
            <person name="Mondo S."/>
            <person name="Pangilinan J."/>
            <person name="Riley R."/>
            <person name="Labutti K."/>
            <person name="Andreopoulos B."/>
            <person name="Lipzen A."/>
            <person name="Chen C."/>
            <person name="Yanf M."/>
            <person name="Daum C."/>
            <person name="Ng V."/>
            <person name="Clum A."/>
            <person name="Ohm R."/>
            <person name="Martin F."/>
            <person name="Silar P."/>
            <person name="Natvig D."/>
            <person name="Lalanne C."/>
            <person name="Gautier V."/>
            <person name="Ament-Velasquez S.L."/>
            <person name="Kruys A."/>
            <person name="Hutchinson M.I."/>
            <person name="Powell A.J."/>
            <person name="Barry K."/>
            <person name="Miller A.N."/>
            <person name="Grigoriev I.V."/>
            <person name="Debuchy R."/>
            <person name="Gladieux P."/>
            <person name="Thoren M.H."/>
            <person name="Johannesson H."/>
        </authorList>
    </citation>
    <scope>NUCLEOTIDE SEQUENCE</scope>
    <source>
        <strain evidence="1">CBS 103.79</strain>
    </source>
</reference>
<protein>
    <recommendedName>
        <fullName evidence="3">F-box domain-containing protein</fullName>
    </recommendedName>
</protein>